<sequence length="1455" mass="166474">TKYEFGNNLLSQVIDPRGKTMKYEFDGDKNVKTITDKDGNKYTYTYDDKGNLLSEKDPLNHVSSWEYNASFNKPVKLVYKQADHITKWEYDTKGNLLKEINAKNDSRIFVYDGHGQLTEEKDFNGNATKYDYSAQGDLIKMTDADQKVENYTYDGLGRLKTVENRRGFVYTYSYDGNDNVTQIAGPLGFKLGYEYDQNNHLVKAIDANSGEIKYTFDASENKALIKNELDFVTQFTFGSMNELKQKTDALGRIEKYEYDNGYNVIKSTSAAGTADEAVAQFEYNGMDKVTKLTDPEGRPAKYEYDPLQRLKKEVLNAVGGASTSDKNVTTEYEYSPTGMLTKKVDANDNLTVYEYDVLDQLVKTTDAEGQVTKYEYDKQGNLVKMTNPREFATNYEYDGLNRLKKEIDAKNGETIYSYDENSNLVSEKDANGVVTRYEYNELDRMVKEIENYVQGGAIDSKTNVSTKYEYDLHGNLTAVTNPRGFKTTFTYDKAHRNTAITDAYSKSTVYGYDKVDNMLSIKDRNDHSQGFVYDNLNRPVKYTNQEGHFETYSYDKVGNELKFVNMRTKTFTSQYDPLNRVKVATDPYLKTQLSEYDPIGNLLEFTDENGHTDNYQYDKVYRLKKFTDAEGYETKYDYDKNGNVVKLTDANNNPTVYTYDELDRLVEELNAENEATKYGYDKLTNMTLKTEADDTKHQYEYDPLYRLAIVVDNYKAGSGVSADTNVTTNYSYDPNGNLVETKNAISATTKFEYDKLDRLSKEINPLSNQWDYTYDNEENVLTRTDAKRAVTKYAYYPDNMLSEIAYPTYKVNYKYSNTNYAVEMTDNLGKTVWGYDDLDRLTSQADPLKRSISYAYDFVGNQTKLTYPDKRFVTDSYLKNDFLKQTETSDKDKVTYTSDKVGNPTVIDRSNQTKAEIVYDKVYRALEVNDNQQTGGKALINKYNYTYNDVGMITKEIAEYGWRQPSKVTTEFSYDGLHRVVDVKPTDGDRSQYEYDAVGNRTKQVEHLKKGPETRTFSYNPASQLLKIDINSPMPPNVVTYKFKYDANGNRIDKLVLDNTGLDRGTKYSYDYENRLTTAQDYQGQLIQKGKSKYYQTSNKAKTTQAYDGNGRRLVKTYYSGSSTPGKKSEYTFDRLDPIVDYSMWNKQRMNLYRNSDQDLLLYQTFKSEQAPKGTAYFYHNDGEGNIAAITKHTGQSDHSYRFDEYGAVLPENGNWMAPHNEYAASQKQYDANMGLYYFGARFYDPQTGTWITQDTYRGETQNPTSLHRYMYNYDSPMNYVDKYGYEATEFSIKISGGVGGELKFIFTDDRKLVAQFDFIGGGVVAAEAGVKYYPGDLPKPIEEGYLQAGVAGKYLAGGALDYKHNPETGYEEVYLEAEIGGMSYASDGTISKGAGARIELMGIHKEALMRKVYTLPVWLTNLIWGEQKTENVDSPNMCPSNLQKGVDYIRIPFA</sequence>
<dbReference type="NCBIfam" id="TIGR03696">
    <property type="entry name" value="Rhs_assc_core"/>
    <property type="match status" value="1"/>
</dbReference>
<dbReference type="EMBL" id="LBTH01000046">
    <property type="protein sequence ID" value="KKQ34807.1"/>
    <property type="molecule type" value="Genomic_DNA"/>
</dbReference>
<dbReference type="PANTHER" id="PTHR32305">
    <property type="match status" value="1"/>
</dbReference>
<feature type="domain" description="Teneurin-like YD-shell" evidence="2">
    <location>
        <begin position="8"/>
        <end position="119"/>
    </location>
</feature>
<dbReference type="PANTHER" id="PTHR32305:SF15">
    <property type="entry name" value="PROTEIN RHSA-RELATED"/>
    <property type="match status" value="1"/>
</dbReference>
<dbReference type="NCBIfam" id="TIGR01643">
    <property type="entry name" value="YD_repeat_2x"/>
    <property type="match status" value="14"/>
</dbReference>
<dbReference type="InterPro" id="IPR031325">
    <property type="entry name" value="RHS_repeat"/>
</dbReference>
<evidence type="ECO:0000313" key="3">
    <source>
        <dbReference type="EMBL" id="KKQ34807.1"/>
    </source>
</evidence>
<dbReference type="Proteomes" id="UP000034852">
    <property type="component" value="Unassembled WGS sequence"/>
</dbReference>
<feature type="non-terminal residue" evidence="3">
    <location>
        <position position="1"/>
    </location>
</feature>
<evidence type="ECO:0000256" key="1">
    <source>
        <dbReference type="ARBA" id="ARBA00022737"/>
    </source>
</evidence>
<dbReference type="Pfam" id="PF25023">
    <property type="entry name" value="TEN_YD-shell"/>
    <property type="match status" value="1"/>
</dbReference>
<protein>
    <recommendedName>
        <fullName evidence="2">Teneurin-like YD-shell domain-containing protein</fullName>
    </recommendedName>
</protein>
<proteinExistence type="predicted"/>
<dbReference type="PATRIC" id="fig|1619087.5.peg.563"/>
<reference evidence="3 4" key="1">
    <citation type="journal article" date="2015" name="Nature">
        <title>rRNA introns, odd ribosomes, and small enigmatic genomes across a large radiation of phyla.</title>
        <authorList>
            <person name="Brown C.T."/>
            <person name="Hug L.A."/>
            <person name="Thomas B.C."/>
            <person name="Sharon I."/>
            <person name="Castelle C.J."/>
            <person name="Singh A."/>
            <person name="Wilkins M.J."/>
            <person name="Williams K.H."/>
            <person name="Banfield J.F."/>
        </authorList>
    </citation>
    <scope>NUCLEOTIDE SEQUENCE [LARGE SCALE GENOMIC DNA]</scope>
</reference>
<dbReference type="Pfam" id="PF05593">
    <property type="entry name" value="RHS_repeat"/>
    <property type="match status" value="7"/>
</dbReference>
<name>A0A0G0GXP0_9BACT</name>
<comment type="caution">
    <text evidence="3">The sequence shown here is derived from an EMBL/GenBank/DDBJ whole genome shotgun (WGS) entry which is preliminary data.</text>
</comment>
<dbReference type="InterPro" id="IPR050708">
    <property type="entry name" value="T6SS_VgrG/RHS"/>
</dbReference>
<keyword evidence="1" id="KW-0677">Repeat</keyword>
<dbReference type="InterPro" id="IPR006530">
    <property type="entry name" value="YD"/>
</dbReference>
<evidence type="ECO:0000259" key="2">
    <source>
        <dbReference type="Pfam" id="PF25023"/>
    </source>
</evidence>
<dbReference type="InterPro" id="IPR056823">
    <property type="entry name" value="TEN-like_YD-shell"/>
</dbReference>
<dbReference type="Gene3D" id="2.180.10.10">
    <property type="entry name" value="RHS repeat-associated core"/>
    <property type="match status" value="4"/>
</dbReference>
<dbReference type="InterPro" id="IPR022385">
    <property type="entry name" value="Rhs_assc_core"/>
</dbReference>
<organism evidence="3 4">
    <name type="scientific">candidate division WS6 bacterium GW2011_GWA2_37_6</name>
    <dbReference type="NCBI Taxonomy" id="1619087"/>
    <lineage>
        <taxon>Bacteria</taxon>
        <taxon>Candidatus Dojkabacteria</taxon>
    </lineage>
</organism>
<evidence type="ECO:0000313" key="4">
    <source>
        <dbReference type="Proteomes" id="UP000034852"/>
    </source>
</evidence>
<accession>A0A0G0GXP0</accession>
<gene>
    <name evidence="3" type="ORF">US52_C0046G0001</name>
</gene>